<reference evidence="1" key="1">
    <citation type="submission" date="2017-07" db="EMBL/GenBank/DDBJ databases">
        <title>Taro Niue Genome Assembly and Annotation.</title>
        <authorList>
            <person name="Atibalentja N."/>
            <person name="Keating K."/>
            <person name="Fields C.J."/>
        </authorList>
    </citation>
    <scope>NUCLEOTIDE SEQUENCE</scope>
    <source>
        <strain evidence="1">Niue_2</strain>
        <tissue evidence="1">Leaf</tissue>
    </source>
</reference>
<dbReference type="AlphaFoldDB" id="A0A843W5R7"/>
<evidence type="ECO:0000313" key="1">
    <source>
        <dbReference type="EMBL" id="MQM03316.1"/>
    </source>
</evidence>
<accession>A0A843W5R7</accession>
<organism evidence="1 2">
    <name type="scientific">Colocasia esculenta</name>
    <name type="common">Wild taro</name>
    <name type="synonym">Arum esculentum</name>
    <dbReference type="NCBI Taxonomy" id="4460"/>
    <lineage>
        <taxon>Eukaryota</taxon>
        <taxon>Viridiplantae</taxon>
        <taxon>Streptophyta</taxon>
        <taxon>Embryophyta</taxon>
        <taxon>Tracheophyta</taxon>
        <taxon>Spermatophyta</taxon>
        <taxon>Magnoliopsida</taxon>
        <taxon>Liliopsida</taxon>
        <taxon>Araceae</taxon>
        <taxon>Aroideae</taxon>
        <taxon>Colocasieae</taxon>
        <taxon>Colocasia</taxon>
    </lineage>
</organism>
<keyword evidence="2" id="KW-1185">Reference proteome</keyword>
<protein>
    <submittedName>
        <fullName evidence="1">Uncharacterized protein</fullName>
    </submittedName>
</protein>
<sequence>MSVLELAAQQANTGAEGKMVVRTVALSRLQSSRGWSGTPRMVRSSTWHRPASPVSHCLAPCGPGTTWRGQAWDCSPARLRQLLCVVTVAWDPHPREPIEGVLRATSVLELAAQQADSGAEGKTLVRTVALSRLQSSHGWSGMPRTVRLLSNGRARAGQRRRAVGEDLVASSVSPFLEYVTLGIRGRRARKSGPRRGQRVGFSGRYNGFSSPLEMSSETFSWLIANLEHDVPALGV</sequence>
<dbReference type="EMBL" id="NMUH01003011">
    <property type="protein sequence ID" value="MQM03316.1"/>
    <property type="molecule type" value="Genomic_DNA"/>
</dbReference>
<evidence type="ECO:0000313" key="2">
    <source>
        <dbReference type="Proteomes" id="UP000652761"/>
    </source>
</evidence>
<proteinExistence type="predicted"/>
<dbReference type="Proteomes" id="UP000652761">
    <property type="component" value="Unassembled WGS sequence"/>
</dbReference>
<gene>
    <name evidence="1" type="ORF">Taro_036093</name>
</gene>
<name>A0A843W5R7_COLES</name>
<comment type="caution">
    <text evidence="1">The sequence shown here is derived from an EMBL/GenBank/DDBJ whole genome shotgun (WGS) entry which is preliminary data.</text>
</comment>